<evidence type="ECO:0000313" key="3">
    <source>
        <dbReference type="Proteomes" id="UP000295701"/>
    </source>
</evidence>
<keyword evidence="3" id="KW-1185">Reference proteome</keyword>
<name>A0A4R6ABG3_9RHOB</name>
<evidence type="ECO:0000256" key="1">
    <source>
        <dbReference type="SAM" id="Phobius"/>
    </source>
</evidence>
<accession>A0A4R6ABG3</accession>
<feature type="transmembrane region" description="Helical" evidence="1">
    <location>
        <begin position="15"/>
        <end position="32"/>
    </location>
</feature>
<gene>
    <name evidence="2" type="ORF">E2L08_08615</name>
</gene>
<dbReference type="CDD" id="cd01324">
    <property type="entry name" value="cbb3_Oxidase_CcoQ"/>
    <property type="match status" value="1"/>
</dbReference>
<dbReference type="InterPro" id="IPR008621">
    <property type="entry name" value="Cbb3-typ_cyt_oxidase_comp"/>
</dbReference>
<reference evidence="2 3" key="1">
    <citation type="submission" date="2019-03" db="EMBL/GenBank/DDBJ databases">
        <title>Primorskyibacter sp. SS33 isolated from sediments.</title>
        <authorList>
            <person name="Xunke S."/>
        </authorList>
    </citation>
    <scope>NUCLEOTIDE SEQUENCE [LARGE SCALE GENOMIC DNA]</scope>
    <source>
        <strain evidence="2 3">SS33</strain>
    </source>
</reference>
<dbReference type="OrthoDB" id="9801588at2"/>
<keyword evidence="1" id="KW-0812">Transmembrane</keyword>
<proteinExistence type="predicted"/>
<organism evidence="2 3">
    <name type="scientific">Palleronia sediminis</name>
    <dbReference type="NCBI Taxonomy" id="2547833"/>
    <lineage>
        <taxon>Bacteria</taxon>
        <taxon>Pseudomonadati</taxon>
        <taxon>Pseudomonadota</taxon>
        <taxon>Alphaproteobacteria</taxon>
        <taxon>Rhodobacterales</taxon>
        <taxon>Roseobacteraceae</taxon>
        <taxon>Palleronia</taxon>
    </lineage>
</organism>
<dbReference type="Pfam" id="PF05545">
    <property type="entry name" value="FixQ"/>
    <property type="match status" value="1"/>
</dbReference>
<keyword evidence="1" id="KW-1133">Transmembrane helix</keyword>
<evidence type="ECO:0000313" key="2">
    <source>
        <dbReference type="EMBL" id="TDL79658.1"/>
    </source>
</evidence>
<protein>
    <submittedName>
        <fullName evidence="2">Cbb3-type cytochrome c oxidase subunit 3</fullName>
    </submittedName>
</protein>
<keyword evidence="1" id="KW-0472">Membrane</keyword>
<dbReference type="AlphaFoldDB" id="A0A4R6ABG3"/>
<dbReference type="RefSeq" id="WP_133396669.1">
    <property type="nucleotide sequence ID" value="NZ_SNAA01000008.1"/>
</dbReference>
<sequence length="78" mass="8656">MEDTYTILRHFADSWMLLALFCFFGGACLWAFRPGSRAVHDDASRAIFRHDAPESDDTPGCAKACPDCRCANPSEGQK</sequence>
<dbReference type="Proteomes" id="UP000295701">
    <property type="component" value="Unassembled WGS sequence"/>
</dbReference>
<comment type="caution">
    <text evidence="2">The sequence shown here is derived from an EMBL/GenBank/DDBJ whole genome shotgun (WGS) entry which is preliminary data.</text>
</comment>
<dbReference type="EMBL" id="SNAA01000008">
    <property type="protein sequence ID" value="TDL79658.1"/>
    <property type="molecule type" value="Genomic_DNA"/>
</dbReference>